<sequence>MREFVFALEYESGSNPVADILAEFPETQLRSLSCHVTTDTLWRVDHISGAKEALNAVANTVSTADYFADCLIRRDCQGKWETRVLDRTVDTLILYSYWNRTVACTSIPHLALEHFGDGLIFETTWRGRRYQWRLILPGDAKLTPFYDTLEAEIAETAGVDIIRVKDTTTSDFDIGDNEREQYLSSEQESALRAAVEHGYYETPRAIETYELAELLGIPGSTLSYRLRRAEAHLAGSYVKNMPFAQLPESD</sequence>
<dbReference type="InterPro" id="IPR007050">
    <property type="entry name" value="HTH_bacterioopsin"/>
</dbReference>
<dbReference type="PANTHER" id="PTHR34236:SF1">
    <property type="entry name" value="DIMETHYL SULFOXIDE REDUCTASE TRANSCRIPTIONAL ACTIVATOR"/>
    <property type="match status" value="1"/>
</dbReference>
<feature type="domain" description="HTH bat-type" evidence="3">
    <location>
        <begin position="183"/>
        <end position="234"/>
    </location>
</feature>
<comment type="caution">
    <text evidence="5">The sequence shown here is derived from an EMBL/GenBank/DDBJ whole genome shotgun (WGS) entry which is preliminary data.</text>
</comment>
<evidence type="ECO:0000256" key="1">
    <source>
        <dbReference type="ARBA" id="ARBA00023015"/>
    </source>
</evidence>
<dbReference type="RefSeq" id="WP_227778992.1">
    <property type="nucleotide sequence ID" value="NZ_BAABKX010000030.1"/>
</dbReference>
<evidence type="ECO:0000259" key="4">
    <source>
        <dbReference type="Pfam" id="PF24281"/>
    </source>
</evidence>
<dbReference type="PANTHER" id="PTHR34236">
    <property type="entry name" value="DIMETHYL SULFOXIDE REDUCTASE TRANSCRIPTIONAL ACTIVATOR"/>
    <property type="match status" value="1"/>
</dbReference>
<dbReference type="Proteomes" id="UP001501729">
    <property type="component" value="Unassembled WGS sequence"/>
</dbReference>
<name>A0AAV3URC2_9EURY</name>
<dbReference type="Pfam" id="PF24281">
    <property type="entry name" value="HVO_2928_N"/>
    <property type="match status" value="1"/>
</dbReference>
<protein>
    <recommendedName>
        <fullName evidence="7">HTH DNA binding domain-containing protein</fullName>
    </recommendedName>
</protein>
<dbReference type="Pfam" id="PF04967">
    <property type="entry name" value="HTH_10"/>
    <property type="match status" value="1"/>
</dbReference>
<feature type="domain" description="HVO-2928 N-terminal" evidence="4">
    <location>
        <begin position="3"/>
        <end position="168"/>
    </location>
</feature>
<proteinExistence type="predicted"/>
<evidence type="ECO:0000256" key="2">
    <source>
        <dbReference type="ARBA" id="ARBA00023163"/>
    </source>
</evidence>
<reference evidence="5 6" key="1">
    <citation type="journal article" date="2019" name="Int. J. Syst. Evol. Microbiol.">
        <title>The Global Catalogue of Microorganisms (GCM) 10K type strain sequencing project: providing services to taxonomists for standard genome sequencing and annotation.</title>
        <authorList>
            <consortium name="The Broad Institute Genomics Platform"/>
            <consortium name="The Broad Institute Genome Sequencing Center for Infectious Disease"/>
            <person name="Wu L."/>
            <person name="Ma J."/>
        </authorList>
    </citation>
    <scope>NUCLEOTIDE SEQUENCE [LARGE SCALE GENOMIC DNA]</scope>
    <source>
        <strain evidence="5 6">JCM 17504</strain>
    </source>
</reference>
<evidence type="ECO:0000313" key="6">
    <source>
        <dbReference type="Proteomes" id="UP001501729"/>
    </source>
</evidence>
<organism evidence="5 6">
    <name type="scientific">Haladaptatus pallidirubidus</name>
    <dbReference type="NCBI Taxonomy" id="1008152"/>
    <lineage>
        <taxon>Archaea</taxon>
        <taxon>Methanobacteriati</taxon>
        <taxon>Methanobacteriota</taxon>
        <taxon>Stenosarchaea group</taxon>
        <taxon>Halobacteria</taxon>
        <taxon>Halobacteriales</taxon>
        <taxon>Haladaptataceae</taxon>
        <taxon>Haladaptatus</taxon>
    </lineage>
</organism>
<evidence type="ECO:0008006" key="7">
    <source>
        <dbReference type="Google" id="ProtNLM"/>
    </source>
</evidence>
<keyword evidence="1" id="KW-0805">Transcription regulation</keyword>
<keyword evidence="6" id="KW-1185">Reference proteome</keyword>
<keyword evidence="2" id="KW-0804">Transcription</keyword>
<accession>A0AAV3URC2</accession>
<dbReference type="EMBL" id="BAABKX010000030">
    <property type="protein sequence ID" value="GAA5064868.1"/>
    <property type="molecule type" value="Genomic_DNA"/>
</dbReference>
<dbReference type="GeneID" id="68617704"/>
<dbReference type="AlphaFoldDB" id="A0AAV3URC2"/>
<evidence type="ECO:0000259" key="3">
    <source>
        <dbReference type="Pfam" id="PF04967"/>
    </source>
</evidence>
<dbReference type="InterPro" id="IPR056529">
    <property type="entry name" value="HVO_2928_N"/>
</dbReference>
<gene>
    <name evidence="5" type="ORF">GCM10025751_55060</name>
</gene>
<evidence type="ECO:0000313" key="5">
    <source>
        <dbReference type="EMBL" id="GAA5064868.1"/>
    </source>
</evidence>